<feature type="domain" description="Erythromycin biosynthesis protein CIII-like C-terminal" evidence="4">
    <location>
        <begin position="270"/>
        <end position="389"/>
    </location>
</feature>
<keyword evidence="3 6" id="KW-0808">Transferase</keyword>
<organism evidence="6 7">
    <name type="scientific">Streptacidiphilus pinicola</name>
    <dbReference type="NCBI Taxonomy" id="2219663"/>
    <lineage>
        <taxon>Bacteria</taxon>
        <taxon>Bacillati</taxon>
        <taxon>Actinomycetota</taxon>
        <taxon>Actinomycetes</taxon>
        <taxon>Kitasatosporales</taxon>
        <taxon>Streptomycetaceae</taxon>
        <taxon>Streptacidiphilus</taxon>
    </lineage>
</organism>
<dbReference type="SUPFAM" id="SSF53756">
    <property type="entry name" value="UDP-Glycosyltransferase/glycogen phosphorylase"/>
    <property type="match status" value="1"/>
</dbReference>
<dbReference type="InterPro" id="IPR010610">
    <property type="entry name" value="EryCIII-like_C"/>
</dbReference>
<proteinExistence type="inferred from homology"/>
<evidence type="ECO:0000256" key="3">
    <source>
        <dbReference type="ARBA" id="ARBA00022679"/>
    </source>
</evidence>
<gene>
    <name evidence="6" type="ORF">DN069_12360</name>
</gene>
<dbReference type="GO" id="GO:0008194">
    <property type="term" value="F:UDP-glycosyltransferase activity"/>
    <property type="evidence" value="ECO:0007669"/>
    <property type="project" value="InterPro"/>
</dbReference>
<dbReference type="Pfam" id="PF06722">
    <property type="entry name" value="EryCIII-like_C"/>
    <property type="match status" value="1"/>
</dbReference>
<sequence>MKVLFASLGNYGHIFPLVPLAQAARAAGHEVWFATSGQFHPILEKAELTPLACGLTVPEAFIEAAGGQAFLEANGGAVQASDLSPEVLAALAVKAFGSVLPRSVFADLAPALDQVRPDLVVYESQNPGAAFAAAAAGIRAVCHGTGRVSADPTMDPLIQQELFAAANDLGVADKLGHGRTLGNPYIDICPPSVQSQEFLDSGVTVIPQRPVTFAEPAELPERITAGEGPLVYLSFGTVVSSAKLLRTAVEGLLPLGVRVLVATSSVVDPAELGELPERIIALPWVPQAEALPHASAIVHHGGHGITLAALVAGLPQLIVPAEGDGYANAPAVTAAGAGRMLIGQDLTAKAIETEVRTLLTDGAHREAAARIAREIEAMPSPSETVARFAEFVA</sequence>
<dbReference type="Pfam" id="PF21036">
    <property type="entry name" value="EryCIII-like_N"/>
    <property type="match status" value="1"/>
</dbReference>
<dbReference type="CDD" id="cd03784">
    <property type="entry name" value="GT1_Gtf-like"/>
    <property type="match status" value="1"/>
</dbReference>
<dbReference type="InterPro" id="IPR002213">
    <property type="entry name" value="UDP_glucos_trans"/>
</dbReference>
<keyword evidence="2" id="KW-0328">Glycosyltransferase</keyword>
<dbReference type="Gene3D" id="3.40.50.2000">
    <property type="entry name" value="Glycogen Phosphorylase B"/>
    <property type="match status" value="2"/>
</dbReference>
<dbReference type="InterPro" id="IPR048284">
    <property type="entry name" value="EryCIII-like_N"/>
</dbReference>
<evidence type="ECO:0000313" key="6">
    <source>
        <dbReference type="EMBL" id="RAG85324.1"/>
    </source>
</evidence>
<name>A0A2X0IJM8_9ACTN</name>
<dbReference type="GO" id="GO:0016758">
    <property type="term" value="F:hexosyltransferase activity"/>
    <property type="evidence" value="ECO:0007669"/>
    <property type="project" value="UniProtKB-ARBA"/>
</dbReference>
<reference evidence="6 7" key="1">
    <citation type="submission" date="2018-06" db="EMBL/GenBank/DDBJ databases">
        <title>Streptacidiphilus pinicola sp. nov., isolated from pine grove soil.</title>
        <authorList>
            <person name="Roh S.G."/>
            <person name="Park S."/>
            <person name="Kim M.-K."/>
            <person name="Yun B.-R."/>
            <person name="Park J."/>
            <person name="Kim M.J."/>
            <person name="Kim Y.S."/>
            <person name="Kim S.B."/>
        </authorList>
    </citation>
    <scope>NUCLEOTIDE SEQUENCE [LARGE SCALE GENOMIC DNA]</scope>
    <source>
        <strain evidence="6 7">MMS16-CNU450</strain>
    </source>
</reference>
<evidence type="ECO:0000259" key="4">
    <source>
        <dbReference type="Pfam" id="PF06722"/>
    </source>
</evidence>
<keyword evidence="7" id="KW-1185">Reference proteome</keyword>
<dbReference type="Proteomes" id="UP000248889">
    <property type="component" value="Unassembled WGS sequence"/>
</dbReference>
<evidence type="ECO:0000256" key="2">
    <source>
        <dbReference type="ARBA" id="ARBA00022676"/>
    </source>
</evidence>
<dbReference type="AlphaFoldDB" id="A0A2X0IJM8"/>
<accession>A0A2X0IJM8</accession>
<dbReference type="RefSeq" id="WP_111500985.1">
    <property type="nucleotide sequence ID" value="NZ_QKYN01000043.1"/>
</dbReference>
<evidence type="ECO:0000256" key="1">
    <source>
        <dbReference type="ARBA" id="ARBA00006962"/>
    </source>
</evidence>
<dbReference type="InterPro" id="IPR050426">
    <property type="entry name" value="Glycosyltransferase_28"/>
</dbReference>
<protein>
    <submittedName>
        <fullName evidence="6">Glycosyltransferase</fullName>
    </submittedName>
</protein>
<feature type="domain" description="Erythromycin biosynthesis protein CIII-like N-terminal" evidence="5">
    <location>
        <begin position="22"/>
        <end position="224"/>
    </location>
</feature>
<dbReference type="PANTHER" id="PTHR48050">
    <property type="entry name" value="STEROL 3-BETA-GLUCOSYLTRANSFERASE"/>
    <property type="match status" value="1"/>
</dbReference>
<comment type="caution">
    <text evidence="6">The sequence shown here is derived from an EMBL/GenBank/DDBJ whole genome shotgun (WGS) entry which is preliminary data.</text>
</comment>
<evidence type="ECO:0000259" key="5">
    <source>
        <dbReference type="Pfam" id="PF21036"/>
    </source>
</evidence>
<dbReference type="EMBL" id="QKYN01000043">
    <property type="protein sequence ID" value="RAG85324.1"/>
    <property type="molecule type" value="Genomic_DNA"/>
</dbReference>
<dbReference type="GO" id="GO:0017000">
    <property type="term" value="P:antibiotic biosynthetic process"/>
    <property type="evidence" value="ECO:0007669"/>
    <property type="project" value="UniProtKB-ARBA"/>
</dbReference>
<comment type="similarity">
    <text evidence="1">Belongs to the glycosyltransferase 28 family.</text>
</comment>
<evidence type="ECO:0000313" key="7">
    <source>
        <dbReference type="Proteomes" id="UP000248889"/>
    </source>
</evidence>
<dbReference type="OrthoDB" id="3863369at2"/>
<dbReference type="PANTHER" id="PTHR48050:SF13">
    <property type="entry name" value="STEROL 3-BETA-GLUCOSYLTRANSFERASE UGT80A2"/>
    <property type="match status" value="1"/>
</dbReference>